<gene>
    <name evidence="1" type="ORF">SCLCIDRAFT_215623</name>
</gene>
<dbReference type="InParanoid" id="A0A0C3E2J3"/>
<reference evidence="2" key="2">
    <citation type="submission" date="2015-01" db="EMBL/GenBank/DDBJ databases">
        <title>Evolutionary Origins and Diversification of the Mycorrhizal Mutualists.</title>
        <authorList>
            <consortium name="DOE Joint Genome Institute"/>
            <consortium name="Mycorrhizal Genomics Consortium"/>
            <person name="Kohler A."/>
            <person name="Kuo A."/>
            <person name="Nagy L.G."/>
            <person name="Floudas D."/>
            <person name="Copeland A."/>
            <person name="Barry K.W."/>
            <person name="Cichocki N."/>
            <person name="Veneault-Fourrey C."/>
            <person name="LaButti K."/>
            <person name="Lindquist E.A."/>
            <person name="Lipzen A."/>
            <person name="Lundell T."/>
            <person name="Morin E."/>
            <person name="Murat C."/>
            <person name="Riley R."/>
            <person name="Ohm R."/>
            <person name="Sun H."/>
            <person name="Tunlid A."/>
            <person name="Henrissat B."/>
            <person name="Grigoriev I.V."/>
            <person name="Hibbett D.S."/>
            <person name="Martin F."/>
        </authorList>
    </citation>
    <scope>NUCLEOTIDE SEQUENCE [LARGE SCALE GENOMIC DNA]</scope>
    <source>
        <strain evidence="2">Foug A</strain>
    </source>
</reference>
<evidence type="ECO:0000313" key="1">
    <source>
        <dbReference type="EMBL" id="KIM67025.1"/>
    </source>
</evidence>
<sequence length="202" mass="21348">MVVLEKQGQESTHLGAQVREWVEQGEGSEGFGSLVRFIWRQVAEVWLRLGGGNSLTSNPDDDVKLTVPVLNYSPEDVGKPVDGNVMDKSPGETISVCVTLVTEGGSGSTSRLPLECIGLNSDRREGTIDGTTKGVLTGRVGALEGRSTANDCGVLASDGMVLRTDAVSNCIEHLHSQMSTATNSISTVLHFSAVKNSAETSE</sequence>
<reference evidence="1 2" key="1">
    <citation type="submission" date="2014-04" db="EMBL/GenBank/DDBJ databases">
        <authorList>
            <consortium name="DOE Joint Genome Institute"/>
            <person name="Kuo A."/>
            <person name="Kohler A."/>
            <person name="Nagy L.G."/>
            <person name="Floudas D."/>
            <person name="Copeland A."/>
            <person name="Barry K.W."/>
            <person name="Cichocki N."/>
            <person name="Veneault-Fourrey C."/>
            <person name="LaButti K."/>
            <person name="Lindquist E.A."/>
            <person name="Lipzen A."/>
            <person name="Lundell T."/>
            <person name="Morin E."/>
            <person name="Murat C."/>
            <person name="Sun H."/>
            <person name="Tunlid A."/>
            <person name="Henrissat B."/>
            <person name="Grigoriev I.V."/>
            <person name="Hibbett D.S."/>
            <person name="Martin F."/>
            <person name="Nordberg H.P."/>
            <person name="Cantor M.N."/>
            <person name="Hua S.X."/>
        </authorList>
    </citation>
    <scope>NUCLEOTIDE SEQUENCE [LARGE SCALE GENOMIC DNA]</scope>
    <source>
        <strain evidence="1 2">Foug A</strain>
    </source>
</reference>
<dbReference type="Proteomes" id="UP000053989">
    <property type="component" value="Unassembled WGS sequence"/>
</dbReference>
<evidence type="ECO:0000313" key="2">
    <source>
        <dbReference type="Proteomes" id="UP000053989"/>
    </source>
</evidence>
<name>A0A0C3E2J3_9AGAM</name>
<keyword evidence="2" id="KW-1185">Reference proteome</keyword>
<dbReference type="HOGENOM" id="CLU_1355362_0_0_1"/>
<dbReference type="EMBL" id="KN822014">
    <property type="protein sequence ID" value="KIM67025.1"/>
    <property type="molecule type" value="Genomic_DNA"/>
</dbReference>
<protein>
    <submittedName>
        <fullName evidence="1">Uncharacterized protein</fullName>
    </submittedName>
</protein>
<organism evidence="1 2">
    <name type="scientific">Scleroderma citrinum Foug A</name>
    <dbReference type="NCBI Taxonomy" id="1036808"/>
    <lineage>
        <taxon>Eukaryota</taxon>
        <taxon>Fungi</taxon>
        <taxon>Dikarya</taxon>
        <taxon>Basidiomycota</taxon>
        <taxon>Agaricomycotina</taxon>
        <taxon>Agaricomycetes</taxon>
        <taxon>Agaricomycetidae</taxon>
        <taxon>Boletales</taxon>
        <taxon>Sclerodermatineae</taxon>
        <taxon>Sclerodermataceae</taxon>
        <taxon>Scleroderma</taxon>
    </lineage>
</organism>
<dbReference type="AlphaFoldDB" id="A0A0C3E2J3"/>
<proteinExistence type="predicted"/>
<accession>A0A0C3E2J3</accession>